<dbReference type="Pfam" id="PF07712">
    <property type="entry name" value="SURNod19"/>
    <property type="match status" value="1"/>
</dbReference>
<organism evidence="1 2">
    <name type="scientific">Microthyrium microscopicum</name>
    <dbReference type="NCBI Taxonomy" id="703497"/>
    <lineage>
        <taxon>Eukaryota</taxon>
        <taxon>Fungi</taxon>
        <taxon>Dikarya</taxon>
        <taxon>Ascomycota</taxon>
        <taxon>Pezizomycotina</taxon>
        <taxon>Dothideomycetes</taxon>
        <taxon>Dothideomycetes incertae sedis</taxon>
        <taxon>Microthyriales</taxon>
        <taxon>Microthyriaceae</taxon>
        <taxon>Microthyrium</taxon>
    </lineage>
</organism>
<proteinExistence type="predicted"/>
<keyword evidence="2" id="KW-1185">Reference proteome</keyword>
<evidence type="ECO:0000313" key="1">
    <source>
        <dbReference type="EMBL" id="KAF2664073.1"/>
    </source>
</evidence>
<protein>
    <submittedName>
        <fullName evidence="1">Uncharacterized protein</fullName>
    </submittedName>
</protein>
<dbReference type="Proteomes" id="UP000799302">
    <property type="component" value="Unassembled WGS sequence"/>
</dbReference>
<gene>
    <name evidence="1" type="ORF">BT63DRAFT_460373</name>
</gene>
<reference evidence="1" key="1">
    <citation type="journal article" date="2020" name="Stud. Mycol.">
        <title>101 Dothideomycetes genomes: a test case for predicting lifestyles and emergence of pathogens.</title>
        <authorList>
            <person name="Haridas S."/>
            <person name="Albert R."/>
            <person name="Binder M."/>
            <person name="Bloem J."/>
            <person name="Labutti K."/>
            <person name="Salamov A."/>
            <person name="Andreopoulos B."/>
            <person name="Baker S."/>
            <person name="Barry K."/>
            <person name="Bills G."/>
            <person name="Bluhm B."/>
            <person name="Cannon C."/>
            <person name="Castanera R."/>
            <person name="Culley D."/>
            <person name="Daum C."/>
            <person name="Ezra D."/>
            <person name="Gonzalez J."/>
            <person name="Henrissat B."/>
            <person name="Kuo A."/>
            <person name="Liang C."/>
            <person name="Lipzen A."/>
            <person name="Lutzoni F."/>
            <person name="Magnuson J."/>
            <person name="Mondo S."/>
            <person name="Nolan M."/>
            <person name="Ohm R."/>
            <person name="Pangilinan J."/>
            <person name="Park H.-J."/>
            <person name="Ramirez L."/>
            <person name="Alfaro M."/>
            <person name="Sun H."/>
            <person name="Tritt A."/>
            <person name="Yoshinaga Y."/>
            <person name="Zwiers L.-H."/>
            <person name="Turgeon B."/>
            <person name="Goodwin S."/>
            <person name="Spatafora J."/>
            <person name="Crous P."/>
            <person name="Grigoriev I."/>
        </authorList>
    </citation>
    <scope>NUCLEOTIDE SEQUENCE</scope>
    <source>
        <strain evidence="1">CBS 115976</strain>
    </source>
</reference>
<sequence length="380" mass="41270">MKVQSLILGAPLAAQAATIQKRQDIGGLISGAAGLLTTQMKPFKIVDGTSTMKRPGVKNIRIFHGPLNLLPADEAAKAKGFRSDPNSNSFMASLLGFPQDSYILRTNSSLQYEDGTYATVGNDVYNHHVQLFDIGKMNDLLFQCGKIDPAKPKYNIKIPGSYFGGSAADGTQPALFTSPDGTFNSGYFLGKNSKVMLSAELVNYSKKPKVIYHVTEVDYLPGDTKDIMDTSVGIMSVNQCDDIPNPFLSAPAGKKAFEMKSKQITILKDGYMIQRRGHMHDGGTGMLLKVNGKLACDSKAQYGAQGMFKTHDGKEYPALSGMHECNDPIEVKKGDSIEIEASFDLDMHPPRVHAGHGGGEAEEMALMGYVFAFKRPDNKQ</sequence>
<accession>A0A6A6TYL0</accession>
<dbReference type="AlphaFoldDB" id="A0A6A6TYL0"/>
<dbReference type="InterPro" id="IPR011692">
    <property type="entry name" value="Stress_up-reg_Nod19"/>
</dbReference>
<dbReference type="OrthoDB" id="3892787at2759"/>
<dbReference type="EMBL" id="MU004243">
    <property type="protein sequence ID" value="KAF2664073.1"/>
    <property type="molecule type" value="Genomic_DNA"/>
</dbReference>
<evidence type="ECO:0000313" key="2">
    <source>
        <dbReference type="Proteomes" id="UP000799302"/>
    </source>
</evidence>
<name>A0A6A6TYL0_9PEZI</name>